<dbReference type="Proteomes" id="UP001060085">
    <property type="component" value="Linkage Group LG08"/>
</dbReference>
<keyword evidence="2" id="KW-1185">Reference proteome</keyword>
<reference evidence="2" key="1">
    <citation type="journal article" date="2023" name="Nat. Plants">
        <title>Single-cell RNA sequencing provides a high-resolution roadmap for understanding the multicellular compartmentation of specialized metabolism.</title>
        <authorList>
            <person name="Sun S."/>
            <person name="Shen X."/>
            <person name="Li Y."/>
            <person name="Li Y."/>
            <person name="Wang S."/>
            <person name="Li R."/>
            <person name="Zhang H."/>
            <person name="Shen G."/>
            <person name="Guo B."/>
            <person name="Wei J."/>
            <person name="Xu J."/>
            <person name="St-Pierre B."/>
            <person name="Chen S."/>
            <person name="Sun C."/>
        </authorList>
    </citation>
    <scope>NUCLEOTIDE SEQUENCE [LARGE SCALE GENOMIC DNA]</scope>
</reference>
<name>A0ACB9ZJJ6_CATRO</name>
<accession>A0ACB9ZJJ6</accession>
<organism evidence="1 2">
    <name type="scientific">Catharanthus roseus</name>
    <name type="common">Madagascar periwinkle</name>
    <name type="synonym">Vinca rosea</name>
    <dbReference type="NCBI Taxonomy" id="4058"/>
    <lineage>
        <taxon>Eukaryota</taxon>
        <taxon>Viridiplantae</taxon>
        <taxon>Streptophyta</taxon>
        <taxon>Embryophyta</taxon>
        <taxon>Tracheophyta</taxon>
        <taxon>Spermatophyta</taxon>
        <taxon>Magnoliopsida</taxon>
        <taxon>eudicotyledons</taxon>
        <taxon>Gunneridae</taxon>
        <taxon>Pentapetalae</taxon>
        <taxon>asterids</taxon>
        <taxon>lamiids</taxon>
        <taxon>Gentianales</taxon>
        <taxon>Apocynaceae</taxon>
        <taxon>Rauvolfioideae</taxon>
        <taxon>Vinceae</taxon>
        <taxon>Catharanthinae</taxon>
        <taxon>Catharanthus</taxon>
    </lineage>
</organism>
<evidence type="ECO:0000313" key="2">
    <source>
        <dbReference type="Proteomes" id="UP001060085"/>
    </source>
</evidence>
<proteinExistence type="predicted"/>
<protein>
    <submittedName>
        <fullName evidence="1">Uncharacterized protein</fullName>
    </submittedName>
</protein>
<evidence type="ECO:0000313" key="1">
    <source>
        <dbReference type="EMBL" id="KAI5647416.1"/>
    </source>
</evidence>
<dbReference type="EMBL" id="CM044708">
    <property type="protein sequence ID" value="KAI5647416.1"/>
    <property type="molecule type" value="Genomic_DNA"/>
</dbReference>
<comment type="caution">
    <text evidence="1">The sequence shown here is derived from an EMBL/GenBank/DDBJ whole genome shotgun (WGS) entry which is preliminary data.</text>
</comment>
<gene>
    <name evidence="1" type="ORF">M9H77_33421</name>
</gene>
<sequence>MSNYEISLFCIILITSSIIHSSYSELSPDYYDETCPDALPVVKKIVQQAISQEPRMGASLVRLHFHDCFVNGCDGSNLLDDNGTFVGEKTASSNLNSARGYEVIDQIKDAVDTICYDSVVSCADILALAARDSIVAVILSGAHTIGLARCTSFLARITNDKNINPVFKDMLKRDCPNVAAQNNNTAPLDQTSTLFDSRYYQELLQFKGLLHSDQELYKGNNGSSENTDALVKKYSVSVKAFWHDFTVSIVKMGSIDPLTGSDGEIRSNCRTVNDD</sequence>